<reference evidence="8" key="1">
    <citation type="submission" date="2019-05" db="EMBL/GenBank/DDBJ databases">
        <title>Annotation for the trematode Fasciolopsis buski.</title>
        <authorList>
            <person name="Choi Y.-J."/>
        </authorList>
    </citation>
    <scope>NUCLEOTIDE SEQUENCE</scope>
    <source>
        <strain evidence="8">HT</strain>
        <tissue evidence="8">Whole worm</tissue>
    </source>
</reference>
<comment type="caution">
    <text evidence="8">The sequence shown here is derived from an EMBL/GenBank/DDBJ whole genome shotgun (WGS) entry which is preliminary data.</text>
</comment>
<dbReference type="SUPFAM" id="SSF103473">
    <property type="entry name" value="MFS general substrate transporter"/>
    <property type="match status" value="1"/>
</dbReference>
<feature type="transmembrane region" description="Helical" evidence="7">
    <location>
        <begin position="255"/>
        <end position="276"/>
    </location>
</feature>
<dbReference type="Proteomes" id="UP000728185">
    <property type="component" value="Unassembled WGS sequence"/>
</dbReference>
<evidence type="ECO:0000256" key="2">
    <source>
        <dbReference type="ARBA" id="ARBA00007467"/>
    </source>
</evidence>
<dbReference type="GO" id="GO:0007040">
    <property type="term" value="P:lysosome organization"/>
    <property type="evidence" value="ECO:0007669"/>
    <property type="project" value="TreeGrafter"/>
</dbReference>
<dbReference type="PANTHER" id="PTHR10981:SF0">
    <property type="entry name" value="BATTENIN"/>
    <property type="match status" value="1"/>
</dbReference>
<evidence type="ECO:0000256" key="6">
    <source>
        <dbReference type="ARBA" id="ARBA00023136"/>
    </source>
</evidence>
<feature type="non-terminal residue" evidence="8">
    <location>
        <position position="1"/>
    </location>
</feature>
<dbReference type="InterPro" id="IPR003492">
    <property type="entry name" value="Battenin_disease_Cln3"/>
</dbReference>
<comment type="similarity">
    <text evidence="2">Belongs to the battenin family.</text>
</comment>
<evidence type="ECO:0000256" key="7">
    <source>
        <dbReference type="SAM" id="Phobius"/>
    </source>
</evidence>
<gene>
    <name evidence="8" type="ORF">FBUS_02615</name>
</gene>
<keyword evidence="9" id="KW-1185">Reference proteome</keyword>
<evidence type="ECO:0000256" key="4">
    <source>
        <dbReference type="ARBA" id="ARBA00022692"/>
    </source>
</evidence>
<dbReference type="AlphaFoldDB" id="A0A8E0RJF8"/>
<evidence type="ECO:0000256" key="5">
    <source>
        <dbReference type="ARBA" id="ARBA00022989"/>
    </source>
</evidence>
<accession>A0A8E0RJF8</accession>
<dbReference type="Pfam" id="PF02487">
    <property type="entry name" value="CLN3"/>
    <property type="match status" value="1"/>
</dbReference>
<feature type="transmembrane region" description="Helical" evidence="7">
    <location>
        <begin position="128"/>
        <end position="149"/>
    </location>
</feature>
<protein>
    <submittedName>
        <fullName evidence="8">Battenin</fullName>
    </submittedName>
</protein>
<proteinExistence type="inferred from homology"/>
<evidence type="ECO:0000313" key="9">
    <source>
        <dbReference type="Proteomes" id="UP000728185"/>
    </source>
</evidence>
<name>A0A8E0RJF8_9TREM</name>
<feature type="transmembrane region" description="Helical" evidence="7">
    <location>
        <begin position="218"/>
        <end position="243"/>
    </location>
</feature>
<sequence length="285" mass="32559">YFFLLNRPNHPKFRVSFSGCHPTSERLSWPVEPISHYRALDTYDGRYGEGSDAVSITTNHARRPSDVASVNPDMDFEVHTRDGMPGTQGTDVISISSDLAFAPDTRTQQPDVVNLEQVHPSWSVKWQIFQSLSGLLVCLSLVYFFEYLINQSLFELLYFESAITGTQQYRCLVFVNFIHSPAYPTYPVKLCPFHFVLEAGNFLICLTQVIYQYIPSIWIMFIIILFEGCLGGLAYVNTFYRIIQETEPSYREYAMTFATIADSIGIAASGFLSIPLHRWLCHTLR</sequence>
<evidence type="ECO:0000256" key="1">
    <source>
        <dbReference type="ARBA" id="ARBA00004127"/>
    </source>
</evidence>
<keyword evidence="3" id="KW-0813">Transport</keyword>
<dbReference type="GO" id="GO:0051453">
    <property type="term" value="P:regulation of intracellular pH"/>
    <property type="evidence" value="ECO:0007669"/>
    <property type="project" value="TreeGrafter"/>
</dbReference>
<keyword evidence="6 7" id="KW-0472">Membrane</keyword>
<evidence type="ECO:0000313" key="8">
    <source>
        <dbReference type="EMBL" id="KAA0184258.1"/>
    </source>
</evidence>
<dbReference type="GO" id="GO:0005764">
    <property type="term" value="C:lysosome"/>
    <property type="evidence" value="ECO:0007669"/>
    <property type="project" value="TreeGrafter"/>
</dbReference>
<organism evidence="8 9">
    <name type="scientific">Fasciolopsis buskii</name>
    <dbReference type="NCBI Taxonomy" id="27845"/>
    <lineage>
        <taxon>Eukaryota</taxon>
        <taxon>Metazoa</taxon>
        <taxon>Spiralia</taxon>
        <taxon>Lophotrochozoa</taxon>
        <taxon>Platyhelminthes</taxon>
        <taxon>Trematoda</taxon>
        <taxon>Digenea</taxon>
        <taxon>Plagiorchiida</taxon>
        <taxon>Echinostomata</taxon>
        <taxon>Echinostomatoidea</taxon>
        <taxon>Fasciolidae</taxon>
        <taxon>Fasciolopsis</taxon>
    </lineage>
</organism>
<keyword evidence="4 7" id="KW-0812">Transmembrane</keyword>
<dbReference type="InterPro" id="IPR036259">
    <property type="entry name" value="MFS_trans_sf"/>
</dbReference>
<dbReference type="PANTHER" id="PTHR10981">
    <property type="entry name" value="BATTENIN"/>
    <property type="match status" value="1"/>
</dbReference>
<evidence type="ECO:0000256" key="3">
    <source>
        <dbReference type="ARBA" id="ARBA00022448"/>
    </source>
</evidence>
<keyword evidence="5 7" id="KW-1133">Transmembrane helix</keyword>
<dbReference type="OrthoDB" id="5965864at2759"/>
<dbReference type="GO" id="GO:0012505">
    <property type="term" value="C:endomembrane system"/>
    <property type="evidence" value="ECO:0007669"/>
    <property type="project" value="UniProtKB-SubCell"/>
</dbReference>
<dbReference type="GO" id="GO:0016020">
    <property type="term" value="C:membrane"/>
    <property type="evidence" value="ECO:0007669"/>
    <property type="project" value="InterPro"/>
</dbReference>
<comment type="subcellular location">
    <subcellularLocation>
        <location evidence="1">Endomembrane system</location>
        <topology evidence="1">Multi-pass membrane protein</topology>
    </subcellularLocation>
</comment>
<dbReference type="EMBL" id="LUCM01011227">
    <property type="protein sequence ID" value="KAA0184258.1"/>
    <property type="molecule type" value="Genomic_DNA"/>
</dbReference>